<comment type="caution">
    <text evidence="1">The sequence shown here is derived from an EMBL/GenBank/DDBJ whole genome shotgun (WGS) entry which is preliminary data.</text>
</comment>
<reference evidence="1 2" key="1">
    <citation type="submission" date="2024-04" db="EMBL/GenBank/DDBJ databases">
        <authorList>
            <consortium name="Genoscope - CEA"/>
            <person name="William W."/>
        </authorList>
    </citation>
    <scope>NUCLEOTIDE SEQUENCE [LARGE SCALE GENOMIC DNA]</scope>
</reference>
<dbReference type="InterPro" id="IPR009003">
    <property type="entry name" value="Peptidase_S1_PA"/>
</dbReference>
<organism evidence="1 2">
    <name type="scientific">Lymnaea stagnalis</name>
    <name type="common">Great pond snail</name>
    <name type="synonym">Helix stagnalis</name>
    <dbReference type="NCBI Taxonomy" id="6523"/>
    <lineage>
        <taxon>Eukaryota</taxon>
        <taxon>Metazoa</taxon>
        <taxon>Spiralia</taxon>
        <taxon>Lophotrochozoa</taxon>
        <taxon>Mollusca</taxon>
        <taxon>Gastropoda</taxon>
        <taxon>Heterobranchia</taxon>
        <taxon>Euthyneura</taxon>
        <taxon>Panpulmonata</taxon>
        <taxon>Hygrophila</taxon>
        <taxon>Lymnaeoidea</taxon>
        <taxon>Lymnaeidae</taxon>
        <taxon>Lymnaea</taxon>
    </lineage>
</organism>
<dbReference type="EMBL" id="CAXITT010000045">
    <property type="protein sequence ID" value="CAL1529265.1"/>
    <property type="molecule type" value="Genomic_DNA"/>
</dbReference>
<keyword evidence="2" id="KW-1185">Reference proteome</keyword>
<dbReference type="SUPFAM" id="SSF50494">
    <property type="entry name" value="Trypsin-like serine proteases"/>
    <property type="match status" value="1"/>
</dbReference>
<evidence type="ECO:0000313" key="1">
    <source>
        <dbReference type="EMBL" id="CAL1529265.1"/>
    </source>
</evidence>
<sequence>MEATPDSDIVTPNEGFHEVEVSGENEVEIGEDNDVADLDRVSPSRCQKEACHHKYILTDKLTLCDFPKRYRDRDVLQLAKVLALLTVKVRVGYVSRERPEFSPENLRYPLYTLRGQSIVSCGSGRIWDVEIITPEQNRKCECRGCRASDTPIYAWAYVYVDTATHVVFDNDEAKSTDCWWGYDSPCAPHVILEGVAMKDRNFARDTFRIACVTHDLDLVRRLQGWTREYEELFWEVTNKYDGSEQEVKDNLIIIVSHPHGCYKRVSLGPWESREELSDKRTRYSYTASTCQGTSGAPVFIIGREGWEWYTHAHSWTDNKPGKTSNFSCYRWF</sequence>
<accession>A0AAV2H6H7</accession>
<proteinExistence type="predicted"/>
<protein>
    <submittedName>
        <fullName evidence="1">Uncharacterized protein</fullName>
    </submittedName>
</protein>
<dbReference type="AlphaFoldDB" id="A0AAV2H6H7"/>
<name>A0AAV2H6H7_LYMST</name>
<evidence type="ECO:0000313" key="2">
    <source>
        <dbReference type="Proteomes" id="UP001497497"/>
    </source>
</evidence>
<dbReference type="Proteomes" id="UP001497497">
    <property type="component" value="Unassembled WGS sequence"/>
</dbReference>
<gene>
    <name evidence="1" type="ORF">GSLYS_00003420001</name>
</gene>